<keyword evidence="7" id="KW-0479">Metal-binding</keyword>
<evidence type="ECO:0000256" key="13">
    <source>
        <dbReference type="ARBA" id="ARBA00023288"/>
    </source>
</evidence>
<dbReference type="AlphaFoldDB" id="A0A8H3DZP3"/>
<keyword evidence="15" id="KW-0812">Transmembrane</keyword>
<keyword evidence="10 15" id="KW-0472">Membrane</keyword>
<keyword evidence="9" id="KW-0408">Iron</keyword>
<dbReference type="PANTHER" id="PTHR37928">
    <property type="entry name" value="CFEM DOMAIN PROTEIN (AFU_ORTHOLOGUE AFUA_6G14090)"/>
    <property type="match status" value="1"/>
</dbReference>
<feature type="domain" description="CFEM" evidence="16">
    <location>
        <begin position="47"/>
        <end position="157"/>
    </location>
</feature>
<dbReference type="PROSITE" id="PS52012">
    <property type="entry name" value="CFEM"/>
    <property type="match status" value="1"/>
</dbReference>
<feature type="region of interest" description="Disordered" evidence="14">
    <location>
        <begin position="140"/>
        <end position="162"/>
    </location>
</feature>
<dbReference type="GO" id="GO:0046872">
    <property type="term" value="F:metal ion binding"/>
    <property type="evidence" value="ECO:0007669"/>
    <property type="project" value="UniProtKB-KW"/>
</dbReference>
<dbReference type="InterPro" id="IPR008427">
    <property type="entry name" value="Extracellular_membr_CFEM_dom"/>
</dbReference>
<dbReference type="PANTHER" id="PTHR37928:SF2">
    <property type="entry name" value="GPI ANCHORED CFEM DOMAIN PROTEIN (AFU_ORTHOLOGUE AFUA_6G10580)"/>
    <property type="match status" value="1"/>
</dbReference>
<keyword evidence="11" id="KW-1015">Disulfide bond</keyword>
<evidence type="ECO:0000259" key="16">
    <source>
        <dbReference type="PROSITE" id="PS52012"/>
    </source>
</evidence>
<dbReference type="EMBL" id="CAJNJQ010001183">
    <property type="protein sequence ID" value="CAE7125286.1"/>
    <property type="molecule type" value="Genomic_DNA"/>
</dbReference>
<keyword evidence="13" id="KW-0449">Lipoprotein</keyword>
<keyword evidence="5" id="KW-0964">Secreted</keyword>
<evidence type="ECO:0000256" key="5">
    <source>
        <dbReference type="ARBA" id="ARBA00022525"/>
    </source>
</evidence>
<keyword evidence="8" id="KW-0732">Signal</keyword>
<evidence type="ECO:0000256" key="9">
    <source>
        <dbReference type="ARBA" id="ARBA00023004"/>
    </source>
</evidence>
<keyword evidence="4" id="KW-1003">Cell membrane</keyword>
<keyword evidence="6" id="KW-0349">Heme</keyword>
<evidence type="ECO:0000256" key="14">
    <source>
        <dbReference type="SAM" id="MobiDB-lite"/>
    </source>
</evidence>
<evidence type="ECO:0000256" key="8">
    <source>
        <dbReference type="ARBA" id="ARBA00022729"/>
    </source>
</evidence>
<evidence type="ECO:0000256" key="3">
    <source>
        <dbReference type="ARBA" id="ARBA00010031"/>
    </source>
</evidence>
<dbReference type="GO" id="GO:0005886">
    <property type="term" value="C:plasma membrane"/>
    <property type="evidence" value="ECO:0007669"/>
    <property type="project" value="UniProtKB-SubCell"/>
</dbReference>
<dbReference type="Pfam" id="PF05730">
    <property type="entry name" value="CFEM"/>
    <property type="match status" value="1"/>
</dbReference>
<dbReference type="SMART" id="SM00747">
    <property type="entry name" value="CFEM"/>
    <property type="match status" value="1"/>
</dbReference>
<dbReference type="GO" id="GO:0005576">
    <property type="term" value="C:extracellular region"/>
    <property type="evidence" value="ECO:0007669"/>
    <property type="project" value="UniProtKB-SubCell"/>
</dbReference>
<reference evidence="17" key="1">
    <citation type="submission" date="2021-01" db="EMBL/GenBank/DDBJ databases">
        <authorList>
            <person name="Kaushik A."/>
        </authorList>
    </citation>
    <scope>NUCLEOTIDE SEQUENCE</scope>
    <source>
        <strain evidence="17">AG5</strain>
    </source>
</reference>
<name>A0A8H3DZP3_9AGAM</name>
<accession>A0A8H3DZP3</accession>
<comment type="subcellular location">
    <subcellularLocation>
        <location evidence="1">Cell membrane</location>
        <topology evidence="1">Lipid-anchor</topology>
        <topology evidence="1">GPI-anchor</topology>
    </subcellularLocation>
    <subcellularLocation>
        <location evidence="2">Secreted</location>
    </subcellularLocation>
</comment>
<evidence type="ECO:0000313" key="18">
    <source>
        <dbReference type="Proteomes" id="UP000663827"/>
    </source>
</evidence>
<evidence type="ECO:0000256" key="11">
    <source>
        <dbReference type="ARBA" id="ARBA00023157"/>
    </source>
</evidence>
<proteinExistence type="inferred from homology"/>
<evidence type="ECO:0000256" key="4">
    <source>
        <dbReference type="ARBA" id="ARBA00022475"/>
    </source>
</evidence>
<protein>
    <recommendedName>
        <fullName evidence="16">CFEM domain-containing protein</fullName>
    </recommendedName>
</protein>
<keyword evidence="12" id="KW-0325">Glycoprotein</keyword>
<feature type="transmembrane region" description="Helical" evidence="15">
    <location>
        <begin position="34"/>
        <end position="61"/>
    </location>
</feature>
<evidence type="ECO:0000256" key="1">
    <source>
        <dbReference type="ARBA" id="ARBA00004609"/>
    </source>
</evidence>
<evidence type="ECO:0000256" key="7">
    <source>
        <dbReference type="ARBA" id="ARBA00022723"/>
    </source>
</evidence>
<evidence type="ECO:0000313" key="17">
    <source>
        <dbReference type="EMBL" id="CAE7125286.1"/>
    </source>
</evidence>
<dbReference type="InterPro" id="IPR051735">
    <property type="entry name" value="CFEM_domain"/>
</dbReference>
<gene>
    <name evidence="17" type="ORF">RDB_LOCUS59259</name>
</gene>
<sequence length="184" mass="19399">MNHPSITEARIRCLGFAPPDLSTSFFFRINRLSLWALCCTTTLPITMHYLTLLIASAFVFASQASAQMPDLPECLMGCFKEASSTAGCSSEMDMQCMCTNEKFTKPAMTCVLTKCTAEEQDTASKMYTQYCVAFAGNSTTPANTSASSTPSSAPAASPSKSAGHNTGANLGLLLAGAGVTLFAL</sequence>
<evidence type="ECO:0000256" key="12">
    <source>
        <dbReference type="ARBA" id="ARBA00023180"/>
    </source>
</evidence>
<organism evidence="17 18">
    <name type="scientific">Rhizoctonia solani</name>
    <dbReference type="NCBI Taxonomy" id="456999"/>
    <lineage>
        <taxon>Eukaryota</taxon>
        <taxon>Fungi</taxon>
        <taxon>Dikarya</taxon>
        <taxon>Basidiomycota</taxon>
        <taxon>Agaricomycotina</taxon>
        <taxon>Agaricomycetes</taxon>
        <taxon>Cantharellales</taxon>
        <taxon>Ceratobasidiaceae</taxon>
        <taxon>Rhizoctonia</taxon>
    </lineage>
</organism>
<evidence type="ECO:0000256" key="10">
    <source>
        <dbReference type="ARBA" id="ARBA00023136"/>
    </source>
</evidence>
<comment type="similarity">
    <text evidence="3">Belongs to the RBT5 family.</text>
</comment>
<dbReference type="Proteomes" id="UP000663827">
    <property type="component" value="Unassembled WGS sequence"/>
</dbReference>
<comment type="caution">
    <text evidence="17">The sequence shown here is derived from an EMBL/GenBank/DDBJ whole genome shotgun (WGS) entry which is preliminary data.</text>
</comment>
<evidence type="ECO:0000256" key="6">
    <source>
        <dbReference type="ARBA" id="ARBA00022617"/>
    </source>
</evidence>
<evidence type="ECO:0000256" key="2">
    <source>
        <dbReference type="ARBA" id="ARBA00004613"/>
    </source>
</evidence>
<evidence type="ECO:0000256" key="15">
    <source>
        <dbReference type="SAM" id="Phobius"/>
    </source>
</evidence>
<keyword evidence="15" id="KW-1133">Transmembrane helix</keyword>